<dbReference type="Proteomes" id="UP000014071">
    <property type="component" value="Unassembled WGS sequence"/>
</dbReference>
<proteinExistence type="predicted"/>
<feature type="region of interest" description="Disordered" evidence="1">
    <location>
        <begin position="1"/>
        <end position="21"/>
    </location>
</feature>
<dbReference type="HOGENOM" id="CLU_903530_0_0_1"/>
<name>R9P911_PSEHS</name>
<evidence type="ECO:0000313" key="3">
    <source>
        <dbReference type="Proteomes" id="UP000014071"/>
    </source>
</evidence>
<dbReference type="AlphaFoldDB" id="R9P911"/>
<feature type="region of interest" description="Disordered" evidence="1">
    <location>
        <begin position="257"/>
        <end position="308"/>
    </location>
</feature>
<sequence>MSVGVPTGSEKDTHHSRRRCGTVLPTAKRRRRPTLRLLAVLQCPTRRCAAERSRRFLNALDFRIRRANQSAQSRQLLHIHSNSVCGSRVRPQLSKHTNTLCAARAGQTTMSVTAIHSLCDLLLACADAHAQSICRSVFLGSFFSFFRQREHASLPRRDTRANLLDSCGIVHPTIERQVIVLDHNTEHRTTSQAVLRWTIAACRQQRARYNMIVSSCPLLVAFATKMSNVTGRGEWPSWVESQTRAWYDQRPRASNVGRNCGDKVRRRHDSGWRVSQGKPICPRRSNSAPRKKFRDKRSARRRTIVTDI</sequence>
<accession>R9P911</accession>
<dbReference type="GeneID" id="24110618"/>
<evidence type="ECO:0000256" key="1">
    <source>
        <dbReference type="SAM" id="MobiDB-lite"/>
    </source>
</evidence>
<gene>
    <name evidence="2" type="ORF">PHSY_005339</name>
</gene>
<organism evidence="2 3">
    <name type="scientific">Pseudozyma hubeiensis (strain SY62)</name>
    <name type="common">Yeast</name>
    <dbReference type="NCBI Taxonomy" id="1305764"/>
    <lineage>
        <taxon>Eukaryota</taxon>
        <taxon>Fungi</taxon>
        <taxon>Dikarya</taxon>
        <taxon>Basidiomycota</taxon>
        <taxon>Ustilaginomycotina</taxon>
        <taxon>Ustilaginomycetes</taxon>
        <taxon>Ustilaginales</taxon>
        <taxon>Ustilaginaceae</taxon>
        <taxon>Pseudozyma</taxon>
    </lineage>
</organism>
<dbReference type="RefSeq" id="XP_012191339.1">
    <property type="nucleotide sequence ID" value="XM_012335949.1"/>
</dbReference>
<protein>
    <submittedName>
        <fullName evidence="2">Hexose carrier protein</fullName>
    </submittedName>
</protein>
<feature type="compositionally biased region" description="Basic residues" evidence="1">
    <location>
        <begin position="289"/>
        <end position="308"/>
    </location>
</feature>
<reference evidence="3" key="1">
    <citation type="journal article" date="2013" name="Genome Announc.">
        <title>Draft genome sequence of the basidiomycetous yeast-like fungus Pseudozyma hubeiensis SY62, which produces an abundant amount of the biosurfactant mannosylerythritol lipids.</title>
        <authorList>
            <person name="Konishi M."/>
            <person name="Hatada Y."/>
            <person name="Horiuchi J."/>
        </authorList>
    </citation>
    <scope>NUCLEOTIDE SEQUENCE [LARGE SCALE GENOMIC DNA]</scope>
    <source>
        <strain evidence="3">SY62</strain>
    </source>
</reference>
<keyword evidence="3" id="KW-1185">Reference proteome</keyword>
<dbReference type="EMBL" id="DF238811">
    <property type="protein sequence ID" value="GAC97752.1"/>
    <property type="molecule type" value="Genomic_DNA"/>
</dbReference>
<evidence type="ECO:0000313" key="2">
    <source>
        <dbReference type="EMBL" id="GAC97752.1"/>
    </source>
</evidence>